<dbReference type="SUPFAM" id="SSF46785">
    <property type="entry name" value="Winged helix' DNA-binding domain"/>
    <property type="match status" value="1"/>
</dbReference>
<dbReference type="GO" id="GO:0043200">
    <property type="term" value="P:response to amino acid"/>
    <property type="evidence" value="ECO:0007669"/>
    <property type="project" value="TreeGrafter"/>
</dbReference>
<evidence type="ECO:0000313" key="6">
    <source>
        <dbReference type="Proteomes" id="UP000644699"/>
    </source>
</evidence>
<name>A0A916ZP65_9HYPH</name>
<evidence type="ECO:0000313" key="5">
    <source>
        <dbReference type="EMBL" id="GGE07320.1"/>
    </source>
</evidence>
<sequence>MLDDRDHTLLTLLQEDADRPIADLAARVALSPSACSRRIQRLEAEGHIARRVVLLDRARMNLPTTIFVLVKTSRHSPGWMEEFRSALATVPEIVEVHRLTGNVDYILKVVLPNVEYYDTVYKRLVSRVELFEMSAYISMETLKAGTALPTRFA</sequence>
<comment type="caution">
    <text evidence="5">The sequence shown here is derived from an EMBL/GenBank/DDBJ whole genome shotgun (WGS) entry which is preliminary data.</text>
</comment>
<dbReference type="Pfam" id="PF01037">
    <property type="entry name" value="AsnC_trans_reg"/>
    <property type="match status" value="1"/>
</dbReference>
<gene>
    <name evidence="5" type="ORF">GCM10011390_27970</name>
</gene>
<dbReference type="InterPro" id="IPR036388">
    <property type="entry name" value="WH-like_DNA-bd_sf"/>
</dbReference>
<dbReference type="GO" id="GO:0005829">
    <property type="term" value="C:cytosol"/>
    <property type="evidence" value="ECO:0007669"/>
    <property type="project" value="TreeGrafter"/>
</dbReference>
<dbReference type="PROSITE" id="PS00519">
    <property type="entry name" value="HTH_ASNC_1"/>
    <property type="match status" value="1"/>
</dbReference>
<dbReference type="PRINTS" id="PR00033">
    <property type="entry name" value="HTHASNC"/>
</dbReference>
<dbReference type="InterPro" id="IPR019885">
    <property type="entry name" value="Tscrpt_reg_HTH_AsnC-type_CS"/>
</dbReference>
<dbReference type="InterPro" id="IPR000485">
    <property type="entry name" value="AsnC-type_HTH_dom"/>
</dbReference>
<dbReference type="Proteomes" id="UP000644699">
    <property type="component" value="Unassembled WGS sequence"/>
</dbReference>
<proteinExistence type="predicted"/>
<dbReference type="InterPro" id="IPR036390">
    <property type="entry name" value="WH_DNA-bd_sf"/>
</dbReference>
<dbReference type="Gene3D" id="3.30.70.920">
    <property type="match status" value="1"/>
</dbReference>
<keyword evidence="6" id="KW-1185">Reference proteome</keyword>
<reference evidence="5" key="1">
    <citation type="journal article" date="2014" name="Int. J. Syst. Evol. Microbiol.">
        <title>Complete genome sequence of Corynebacterium casei LMG S-19264T (=DSM 44701T), isolated from a smear-ripened cheese.</title>
        <authorList>
            <consortium name="US DOE Joint Genome Institute (JGI-PGF)"/>
            <person name="Walter F."/>
            <person name="Albersmeier A."/>
            <person name="Kalinowski J."/>
            <person name="Ruckert C."/>
        </authorList>
    </citation>
    <scope>NUCLEOTIDE SEQUENCE</scope>
    <source>
        <strain evidence="5">CGMCC 1.15367</strain>
    </source>
</reference>
<keyword evidence="3" id="KW-0804">Transcription</keyword>
<protein>
    <submittedName>
        <fullName evidence="5">AsnC family transcriptional regulator</fullName>
    </submittedName>
</protein>
<evidence type="ECO:0000256" key="1">
    <source>
        <dbReference type="ARBA" id="ARBA00023015"/>
    </source>
</evidence>
<dbReference type="GO" id="GO:0043565">
    <property type="term" value="F:sequence-specific DNA binding"/>
    <property type="evidence" value="ECO:0007669"/>
    <property type="project" value="InterPro"/>
</dbReference>
<dbReference type="Pfam" id="PF13404">
    <property type="entry name" value="HTH_AsnC-type"/>
    <property type="match status" value="1"/>
</dbReference>
<dbReference type="InterPro" id="IPR019888">
    <property type="entry name" value="Tscrpt_reg_AsnC-like"/>
</dbReference>
<dbReference type="InterPro" id="IPR011008">
    <property type="entry name" value="Dimeric_a/b-barrel"/>
</dbReference>
<organism evidence="5 6">
    <name type="scientific">Aureimonas endophytica</name>
    <dbReference type="NCBI Taxonomy" id="2027858"/>
    <lineage>
        <taxon>Bacteria</taxon>
        <taxon>Pseudomonadati</taxon>
        <taxon>Pseudomonadota</taxon>
        <taxon>Alphaproteobacteria</taxon>
        <taxon>Hyphomicrobiales</taxon>
        <taxon>Aurantimonadaceae</taxon>
        <taxon>Aureimonas</taxon>
    </lineage>
</organism>
<keyword evidence="1" id="KW-0805">Transcription regulation</keyword>
<dbReference type="RefSeq" id="WP_188909468.1">
    <property type="nucleotide sequence ID" value="NZ_BMIQ01000004.1"/>
</dbReference>
<dbReference type="Gene3D" id="1.10.10.10">
    <property type="entry name" value="Winged helix-like DNA-binding domain superfamily/Winged helix DNA-binding domain"/>
    <property type="match status" value="1"/>
</dbReference>
<dbReference type="PROSITE" id="PS50956">
    <property type="entry name" value="HTH_ASNC_2"/>
    <property type="match status" value="1"/>
</dbReference>
<keyword evidence="2" id="KW-0238">DNA-binding</keyword>
<dbReference type="InterPro" id="IPR019887">
    <property type="entry name" value="Tscrpt_reg_AsnC/Lrp_C"/>
</dbReference>
<dbReference type="PANTHER" id="PTHR30154:SF17">
    <property type="entry name" value="DNA-BINDING TRANSCRIPTIONAL ACTIVATOR DECR"/>
    <property type="match status" value="1"/>
</dbReference>
<dbReference type="PANTHER" id="PTHR30154">
    <property type="entry name" value="LEUCINE-RESPONSIVE REGULATORY PROTEIN"/>
    <property type="match status" value="1"/>
</dbReference>
<evidence type="ECO:0000259" key="4">
    <source>
        <dbReference type="PROSITE" id="PS50956"/>
    </source>
</evidence>
<dbReference type="EMBL" id="BMIQ01000004">
    <property type="protein sequence ID" value="GGE07320.1"/>
    <property type="molecule type" value="Genomic_DNA"/>
</dbReference>
<evidence type="ECO:0000256" key="2">
    <source>
        <dbReference type="ARBA" id="ARBA00023125"/>
    </source>
</evidence>
<dbReference type="AlphaFoldDB" id="A0A916ZP65"/>
<feature type="domain" description="HTH asnC-type" evidence="4">
    <location>
        <begin position="2"/>
        <end position="63"/>
    </location>
</feature>
<evidence type="ECO:0000256" key="3">
    <source>
        <dbReference type="ARBA" id="ARBA00023163"/>
    </source>
</evidence>
<reference evidence="5" key="2">
    <citation type="submission" date="2020-09" db="EMBL/GenBank/DDBJ databases">
        <authorList>
            <person name="Sun Q."/>
            <person name="Zhou Y."/>
        </authorList>
    </citation>
    <scope>NUCLEOTIDE SEQUENCE</scope>
    <source>
        <strain evidence="5">CGMCC 1.15367</strain>
    </source>
</reference>
<dbReference type="SMART" id="SM00344">
    <property type="entry name" value="HTH_ASNC"/>
    <property type="match status" value="1"/>
</dbReference>
<accession>A0A916ZP65</accession>
<dbReference type="SUPFAM" id="SSF54909">
    <property type="entry name" value="Dimeric alpha+beta barrel"/>
    <property type="match status" value="1"/>
</dbReference>